<keyword evidence="1" id="KW-0472">Membrane</keyword>
<dbReference type="KEGG" id="bana:BARAN1_0982"/>
<gene>
    <name evidence="2" type="ORF">BARAN1_0982</name>
</gene>
<dbReference type="HAMAP" id="MF_00386">
    <property type="entry name" value="UPF0161_YidD"/>
    <property type="match status" value="1"/>
</dbReference>
<dbReference type="InterPro" id="IPR002696">
    <property type="entry name" value="Membr_insert_effic_factor_YidD"/>
</dbReference>
<dbReference type="SMART" id="SM01234">
    <property type="entry name" value="Haemolytic"/>
    <property type="match status" value="1"/>
</dbReference>
<keyword evidence="1" id="KW-1003">Cell membrane</keyword>
<comment type="function">
    <text evidence="1">Could be involved in insertion of integral membrane proteins into the membrane.</text>
</comment>
<dbReference type="PANTHER" id="PTHR33383:SF1">
    <property type="entry name" value="MEMBRANE PROTEIN INSERTION EFFICIENCY FACTOR-RELATED"/>
    <property type="match status" value="1"/>
</dbReference>
<protein>
    <recommendedName>
        <fullName evidence="1">Putative membrane protein insertion efficiency factor</fullName>
    </recommendedName>
</protein>
<evidence type="ECO:0000313" key="2">
    <source>
        <dbReference type="EMBL" id="SQD93006.1"/>
    </source>
</evidence>
<comment type="similarity">
    <text evidence="1">Belongs to the UPF0161 family.</text>
</comment>
<evidence type="ECO:0000256" key="1">
    <source>
        <dbReference type="HAMAP-Rule" id="MF_00386"/>
    </source>
</evidence>
<organism evidence="2 3">
    <name type="scientific">Candidatus Bipolaricaulis anaerobius</name>
    <dbReference type="NCBI Taxonomy" id="2026885"/>
    <lineage>
        <taxon>Bacteria</taxon>
        <taxon>Candidatus Bipolaricaulota</taxon>
        <taxon>Candidatus Bipolaricaulia</taxon>
        <taxon>Candidatus Bipolaricaulales</taxon>
        <taxon>Candidatus Bipolaricaulaceae</taxon>
        <taxon>Candidatus Bipolaricaulis</taxon>
    </lineage>
</organism>
<dbReference type="GO" id="GO:0005886">
    <property type="term" value="C:plasma membrane"/>
    <property type="evidence" value="ECO:0007669"/>
    <property type="project" value="UniProtKB-SubCell"/>
</dbReference>
<dbReference type="Proteomes" id="UP000249818">
    <property type="component" value="Chromosome BARAN1"/>
</dbReference>
<accession>A0A2X3KZT7</accession>
<keyword evidence="3" id="KW-1185">Reference proteome</keyword>
<dbReference type="OrthoDB" id="9801753at2"/>
<dbReference type="EMBL" id="LS483254">
    <property type="protein sequence ID" value="SQD93006.1"/>
    <property type="molecule type" value="Genomic_DNA"/>
</dbReference>
<dbReference type="NCBIfam" id="TIGR00278">
    <property type="entry name" value="membrane protein insertion efficiency factor YidD"/>
    <property type="match status" value="1"/>
</dbReference>
<dbReference type="AlphaFoldDB" id="A0A2X3KZT7"/>
<comment type="subcellular location">
    <subcellularLocation>
        <location evidence="1">Cell membrane</location>
        <topology evidence="1">Peripheral membrane protein</topology>
        <orientation evidence="1">Cytoplasmic side</orientation>
    </subcellularLocation>
</comment>
<name>A0A2X3KZT7_9BACT</name>
<sequence length="83" mass="9704">MEAEHRHHRHRAPVVRRVLILPLVVYQRAVSPFLPRRCRFVPSCSEYAREAILRYGPLRGGWLALRRLVRCGPWHPGGYDPVP</sequence>
<dbReference type="Pfam" id="PF01809">
    <property type="entry name" value="YidD"/>
    <property type="match status" value="1"/>
</dbReference>
<proteinExistence type="inferred from homology"/>
<reference evidence="3" key="1">
    <citation type="submission" date="2018-05" db="EMBL/GenBank/DDBJ databases">
        <authorList>
            <person name="Hao L."/>
        </authorList>
    </citation>
    <scope>NUCLEOTIDE SEQUENCE [LARGE SCALE GENOMIC DNA]</scope>
</reference>
<evidence type="ECO:0000313" key="3">
    <source>
        <dbReference type="Proteomes" id="UP000249818"/>
    </source>
</evidence>
<dbReference type="PANTHER" id="PTHR33383">
    <property type="entry name" value="MEMBRANE PROTEIN INSERTION EFFICIENCY FACTOR-RELATED"/>
    <property type="match status" value="1"/>
</dbReference>